<evidence type="ECO:0000313" key="3">
    <source>
        <dbReference type="Proteomes" id="UP001139319"/>
    </source>
</evidence>
<proteinExistence type="predicted"/>
<evidence type="ECO:0000256" key="1">
    <source>
        <dbReference type="SAM" id="SignalP"/>
    </source>
</evidence>
<gene>
    <name evidence="2" type="ORF">M6D89_14185</name>
</gene>
<dbReference type="InterPro" id="IPR025091">
    <property type="entry name" value="DUF4019"/>
</dbReference>
<keyword evidence="3" id="KW-1185">Reference proteome</keyword>
<reference evidence="2" key="1">
    <citation type="submission" date="2022-05" db="EMBL/GenBank/DDBJ databases">
        <authorList>
            <person name="Sun H.-N."/>
        </authorList>
    </citation>
    <scope>NUCLEOTIDE SEQUENCE</scope>
    <source>
        <strain evidence="2">HB14</strain>
    </source>
</reference>
<sequence>MLRRLTATLLCLLCFHSVRAYEPSPQERQNAQATALQYIEHLNAGEYREAYDMHSELLNQRMDYERFAKSQAAFSDNSGKSLSDTLVGANWQLDPAKAPAEGFYVEYEIACEYQYLKPCAQTLVLYSELGERFRVMRHSRSYVNTQTGKRVGQFIEMPGNSSRL</sequence>
<keyword evidence="1" id="KW-0732">Signal</keyword>
<dbReference type="RefSeq" id="WP_253968743.1">
    <property type="nucleotide sequence ID" value="NZ_JAMFTH010000005.1"/>
</dbReference>
<evidence type="ECO:0000313" key="2">
    <source>
        <dbReference type="EMBL" id="MCP8900451.1"/>
    </source>
</evidence>
<organism evidence="2 3">
    <name type="scientific">Gilvimarinus xylanilyticus</name>
    <dbReference type="NCBI Taxonomy" id="2944139"/>
    <lineage>
        <taxon>Bacteria</taxon>
        <taxon>Pseudomonadati</taxon>
        <taxon>Pseudomonadota</taxon>
        <taxon>Gammaproteobacteria</taxon>
        <taxon>Cellvibrionales</taxon>
        <taxon>Cellvibrionaceae</taxon>
        <taxon>Gilvimarinus</taxon>
    </lineage>
</organism>
<dbReference type="AlphaFoldDB" id="A0A9X2I1K9"/>
<accession>A0A9X2I1K9</accession>
<reference evidence="2" key="2">
    <citation type="submission" date="2023-01" db="EMBL/GenBank/DDBJ databases">
        <title>Gilvimarinus xylanilyticus HB14 isolated from Caulerpa lentillifera aquaculture base in Hainan, China.</title>
        <authorList>
            <person name="Zhang Y.-J."/>
        </authorList>
    </citation>
    <scope>NUCLEOTIDE SEQUENCE</scope>
    <source>
        <strain evidence="2">HB14</strain>
    </source>
</reference>
<protein>
    <submittedName>
        <fullName evidence="2">DUF3887 domain-containing protein</fullName>
    </submittedName>
</protein>
<dbReference type="Pfam" id="PF13211">
    <property type="entry name" value="DUF4019"/>
    <property type="match status" value="1"/>
</dbReference>
<feature type="chain" id="PRO_5040794663" evidence="1">
    <location>
        <begin position="21"/>
        <end position="164"/>
    </location>
</feature>
<comment type="caution">
    <text evidence="2">The sequence shown here is derived from an EMBL/GenBank/DDBJ whole genome shotgun (WGS) entry which is preliminary data.</text>
</comment>
<name>A0A9X2I1K9_9GAMM</name>
<feature type="signal peptide" evidence="1">
    <location>
        <begin position="1"/>
        <end position="20"/>
    </location>
</feature>
<dbReference type="Proteomes" id="UP001139319">
    <property type="component" value="Unassembled WGS sequence"/>
</dbReference>
<dbReference type="EMBL" id="JAMFTH010000005">
    <property type="protein sequence ID" value="MCP8900451.1"/>
    <property type="molecule type" value="Genomic_DNA"/>
</dbReference>